<sequence>MGYQFVHLESFSRKADSKGRGTDFIFAEASRKREAAIHVANPLPPVVVFGVDVEQVQEIHDGAASTATIRVKGGHIRKLARDKKTLHTVIASYPATMAEIRADPSKRAEAERWEKRTISWLRSQYGDDLKSVIRHEDEEYFHIHAYIVPTSDPSMAALKYHPGTMAKRAVMGAGPAVGEDAKALSKRADVAYKQSMRAWQDSYHEAVAVPSGLTRLGPQRRRLSRDEWQREKVQAKALQKTVELAREVKRSGDNFVEQTKSKAAAIRAAADQEKQAAAVAKATVEREKEIAAKAIAAARTAENRAKIQQEQAQAAVENARRYGGWSGKLRAIWDGLRKSKIADKIRQEFTSEIGRLTRGIEQKQRQLDAEREQRREAEQSVREARQAAEMLRLERDQAKSILQRLQSSFEPEAVHDHVHAAPSLQLKPKFISKSAQKPRP</sequence>
<name>A0ABT7JSX1_9HYPH</name>
<dbReference type="Gene3D" id="3.30.930.30">
    <property type="match status" value="1"/>
</dbReference>
<evidence type="ECO:0008006" key="5">
    <source>
        <dbReference type="Google" id="ProtNLM"/>
    </source>
</evidence>
<comment type="caution">
    <text evidence="3">The sequence shown here is derived from an EMBL/GenBank/DDBJ whole genome shotgun (WGS) entry which is preliminary data.</text>
</comment>
<dbReference type="RefSeq" id="WP_285868402.1">
    <property type="nucleotide sequence ID" value="NZ_JARFYM010000006.1"/>
</dbReference>
<feature type="coiled-coil region" evidence="1">
    <location>
        <begin position="353"/>
        <end position="408"/>
    </location>
</feature>
<keyword evidence="1" id="KW-0175">Coiled coil</keyword>
<evidence type="ECO:0000313" key="4">
    <source>
        <dbReference type="Proteomes" id="UP001172645"/>
    </source>
</evidence>
<feature type="coiled-coil region" evidence="1">
    <location>
        <begin position="291"/>
        <end position="318"/>
    </location>
</feature>
<organism evidence="3 4">
    <name type="scientific">Rhizobium mayense</name>
    <dbReference type="NCBI Taxonomy" id="1312184"/>
    <lineage>
        <taxon>Bacteria</taxon>
        <taxon>Pseudomonadati</taxon>
        <taxon>Pseudomonadota</taxon>
        <taxon>Alphaproteobacteria</taxon>
        <taxon>Hyphomicrobiales</taxon>
        <taxon>Rhizobiaceae</taxon>
        <taxon>Rhizobium/Agrobacterium group</taxon>
        <taxon>Rhizobium</taxon>
    </lineage>
</organism>
<keyword evidence="4" id="KW-1185">Reference proteome</keyword>
<evidence type="ECO:0000256" key="2">
    <source>
        <dbReference type="SAM" id="MobiDB-lite"/>
    </source>
</evidence>
<gene>
    <name evidence="3" type="ORF">PY649_11095</name>
</gene>
<dbReference type="EMBL" id="JARFYM010000006">
    <property type="protein sequence ID" value="MDL2399442.1"/>
    <property type="molecule type" value="Genomic_DNA"/>
</dbReference>
<protein>
    <recommendedName>
        <fullName evidence="5">Mob protein</fullName>
    </recommendedName>
</protein>
<reference evidence="3" key="1">
    <citation type="submission" date="2023-06" db="EMBL/GenBank/DDBJ databases">
        <title>Phylogenetic Diversity of Rhizobium strains.</title>
        <authorList>
            <person name="Moura F.T."/>
            <person name="Helene L.C.F."/>
            <person name="Hungria M."/>
        </authorList>
    </citation>
    <scope>NUCLEOTIDE SEQUENCE</scope>
    <source>
        <strain evidence="3">CCGE526</strain>
    </source>
</reference>
<evidence type="ECO:0000313" key="3">
    <source>
        <dbReference type="EMBL" id="MDL2399442.1"/>
    </source>
</evidence>
<feature type="region of interest" description="Disordered" evidence="2">
    <location>
        <begin position="413"/>
        <end position="440"/>
    </location>
</feature>
<accession>A0ABT7JSX1</accession>
<evidence type="ECO:0000256" key="1">
    <source>
        <dbReference type="SAM" id="Coils"/>
    </source>
</evidence>
<dbReference type="Proteomes" id="UP001172645">
    <property type="component" value="Unassembled WGS sequence"/>
</dbReference>
<proteinExistence type="predicted"/>